<keyword evidence="2" id="KW-0472">Membrane</keyword>
<accession>A0A7W4YJL9</accession>
<keyword evidence="2" id="KW-0812">Transmembrane</keyword>
<name>A0A7W4YJL9_LEIAQ</name>
<dbReference type="AlphaFoldDB" id="A0A7W4YJL9"/>
<keyword evidence="4" id="KW-1185">Reference proteome</keyword>
<evidence type="ECO:0000313" key="3">
    <source>
        <dbReference type="EMBL" id="MBB2966789.1"/>
    </source>
</evidence>
<gene>
    <name evidence="3" type="ORF">FHX33_001521</name>
</gene>
<evidence type="ECO:0008006" key="5">
    <source>
        <dbReference type="Google" id="ProtNLM"/>
    </source>
</evidence>
<dbReference type="EMBL" id="JACHVP010000001">
    <property type="protein sequence ID" value="MBB2966789.1"/>
    <property type="molecule type" value="Genomic_DNA"/>
</dbReference>
<dbReference type="InterPro" id="IPR021401">
    <property type="entry name" value="DUF3040"/>
</dbReference>
<feature type="transmembrane region" description="Helical" evidence="2">
    <location>
        <begin position="41"/>
        <end position="60"/>
    </location>
</feature>
<reference evidence="3 4" key="1">
    <citation type="submission" date="2020-08" db="EMBL/GenBank/DDBJ databases">
        <title>Sequencing the genomes of 1000 actinobacteria strains.</title>
        <authorList>
            <person name="Klenk H.-P."/>
        </authorList>
    </citation>
    <scope>NUCLEOTIDE SEQUENCE [LARGE SCALE GENOMIC DNA]</scope>
    <source>
        <strain evidence="3 4">DSM 20146</strain>
    </source>
</reference>
<organism evidence="3 4">
    <name type="scientific">Leifsonia aquatica</name>
    <name type="common">Corynebacterium aquaticum</name>
    <dbReference type="NCBI Taxonomy" id="144185"/>
    <lineage>
        <taxon>Bacteria</taxon>
        <taxon>Bacillati</taxon>
        <taxon>Actinomycetota</taxon>
        <taxon>Actinomycetes</taxon>
        <taxon>Micrococcales</taxon>
        <taxon>Microbacteriaceae</taxon>
        <taxon>Leifsonia</taxon>
    </lineage>
</organism>
<keyword evidence="2" id="KW-1133">Transmembrane helix</keyword>
<feature type="compositionally biased region" description="Basic and acidic residues" evidence="1">
    <location>
        <begin position="115"/>
        <end position="128"/>
    </location>
</feature>
<evidence type="ECO:0000313" key="4">
    <source>
        <dbReference type="Proteomes" id="UP000538196"/>
    </source>
</evidence>
<evidence type="ECO:0000256" key="2">
    <source>
        <dbReference type="SAM" id="Phobius"/>
    </source>
</evidence>
<proteinExistence type="predicted"/>
<dbReference type="RefSeq" id="WP_021763084.1">
    <property type="nucleotide sequence ID" value="NZ_DAMDIH010000004.1"/>
</dbReference>
<feature type="transmembrane region" description="Helical" evidence="2">
    <location>
        <begin position="66"/>
        <end position="83"/>
    </location>
</feature>
<evidence type="ECO:0000256" key="1">
    <source>
        <dbReference type="SAM" id="MobiDB-lite"/>
    </source>
</evidence>
<protein>
    <recommendedName>
        <fullName evidence="5">DUF3040 domain-containing protein</fullName>
    </recommendedName>
</protein>
<feature type="region of interest" description="Disordered" evidence="1">
    <location>
        <begin position="89"/>
        <end position="128"/>
    </location>
</feature>
<dbReference type="Proteomes" id="UP000538196">
    <property type="component" value="Unassembled WGS sequence"/>
</dbReference>
<comment type="caution">
    <text evidence="3">The sequence shown here is derived from an EMBL/GenBank/DDBJ whole genome shotgun (WGS) entry which is preliminary data.</text>
</comment>
<sequence>MPLSEHEQRLLEEMERSLYQNDADFVAKVGGKRVRPAYRSIVLGILIAVVGVGVLITGVFVQQPLVGILGFVVMFGGVLLAIAPGKRVAVDPDAPTTPSKAKAGRGGSQAGFMDKLNDRWDKRQDGQG</sequence>
<dbReference type="Pfam" id="PF11239">
    <property type="entry name" value="DUF3040"/>
    <property type="match status" value="1"/>
</dbReference>